<keyword evidence="1" id="KW-1133">Transmembrane helix</keyword>
<sequence>MTDGHDGGLGRHRAAPWVLAGGTAAVAALLAVLPWTQRDRLPGRLATHWSGGSAPDGSMPLWQACAFPAAVWLLVALAVSVRRRRAWASTRAWAAIALAPTGVVLLGAQVSIVGANLDRADWHQARQPSWWIAVTLALAAVAGVIAWRLTARAASAAPRAGTPALDLAQDERLVWFSRAANPWLQLLSAVAGVAAVGSAVGLALGLAPAGTLGIVCASCAVVALGGTVSSSVRAKVSEAGLEISFGPFGWPVRRWSPDALESARAERRLPSQVGGWGYRLSGLGTTVMLRAGDCLVVRPRGRRSDFAVSLDDAERGAALLNALRARQSQPSRS</sequence>
<protein>
    <recommendedName>
        <fullName evidence="4">DUF1648 domain-containing protein</fullName>
    </recommendedName>
</protein>
<dbReference type="EMBL" id="FNTD01000004">
    <property type="protein sequence ID" value="SED15052.1"/>
    <property type="molecule type" value="Genomic_DNA"/>
</dbReference>
<evidence type="ECO:0008006" key="4">
    <source>
        <dbReference type="Google" id="ProtNLM"/>
    </source>
</evidence>
<dbReference type="STRING" id="67331.SAMN04490357_3960"/>
<feature type="transmembrane region" description="Helical" evidence="1">
    <location>
        <begin position="210"/>
        <end position="228"/>
    </location>
</feature>
<proteinExistence type="predicted"/>
<dbReference type="AlphaFoldDB" id="A0A1H4YAN4"/>
<keyword evidence="1" id="KW-0812">Transmembrane</keyword>
<evidence type="ECO:0000256" key="1">
    <source>
        <dbReference type="SAM" id="Phobius"/>
    </source>
</evidence>
<gene>
    <name evidence="2" type="ORF">SAMN04490357_3960</name>
</gene>
<feature type="transmembrane region" description="Helical" evidence="1">
    <location>
        <begin position="129"/>
        <end position="149"/>
    </location>
</feature>
<organism evidence="2 3">
    <name type="scientific">Streptomyces misionensis</name>
    <dbReference type="NCBI Taxonomy" id="67331"/>
    <lineage>
        <taxon>Bacteria</taxon>
        <taxon>Bacillati</taxon>
        <taxon>Actinomycetota</taxon>
        <taxon>Actinomycetes</taxon>
        <taxon>Kitasatosporales</taxon>
        <taxon>Streptomycetaceae</taxon>
        <taxon>Streptomyces</taxon>
    </lineage>
</organism>
<dbReference type="GeneID" id="95513083"/>
<evidence type="ECO:0000313" key="2">
    <source>
        <dbReference type="EMBL" id="SED15052.1"/>
    </source>
</evidence>
<evidence type="ECO:0000313" key="3">
    <source>
        <dbReference type="Proteomes" id="UP000182375"/>
    </source>
</evidence>
<keyword evidence="1" id="KW-0472">Membrane</keyword>
<reference evidence="2 3" key="1">
    <citation type="submission" date="2016-10" db="EMBL/GenBank/DDBJ databases">
        <authorList>
            <person name="de Groot N.N."/>
        </authorList>
    </citation>
    <scope>NUCLEOTIDE SEQUENCE [LARGE SCALE GENOMIC DNA]</scope>
    <source>
        <strain evidence="2 3">DSM 40306</strain>
    </source>
</reference>
<feature type="transmembrane region" description="Helical" evidence="1">
    <location>
        <begin position="183"/>
        <end position="204"/>
    </location>
</feature>
<name>A0A1H4YAN4_9ACTN</name>
<dbReference type="Proteomes" id="UP000182375">
    <property type="component" value="Unassembled WGS sequence"/>
</dbReference>
<dbReference type="RefSeq" id="WP_244174885.1">
    <property type="nucleotide sequence ID" value="NZ_FNTD01000004.1"/>
</dbReference>
<accession>A0A1H4YAN4</accession>
<feature type="transmembrane region" description="Helical" evidence="1">
    <location>
        <begin position="93"/>
        <end position="117"/>
    </location>
</feature>
<feature type="transmembrane region" description="Helical" evidence="1">
    <location>
        <begin position="61"/>
        <end position="81"/>
    </location>
</feature>
<feature type="transmembrane region" description="Helical" evidence="1">
    <location>
        <begin position="14"/>
        <end position="35"/>
    </location>
</feature>